<proteinExistence type="predicted"/>
<organism evidence="3 4">
    <name type="scientific">Nocardiopsis lambiniae</name>
    <dbReference type="NCBI Taxonomy" id="3075539"/>
    <lineage>
        <taxon>Bacteria</taxon>
        <taxon>Bacillati</taxon>
        <taxon>Actinomycetota</taxon>
        <taxon>Actinomycetes</taxon>
        <taxon>Streptosporangiales</taxon>
        <taxon>Nocardiopsidaceae</taxon>
        <taxon>Nocardiopsis</taxon>
    </lineage>
</organism>
<reference evidence="4" key="1">
    <citation type="submission" date="2023-07" db="EMBL/GenBank/DDBJ databases">
        <title>30 novel species of actinomycetes from the DSMZ collection.</title>
        <authorList>
            <person name="Nouioui I."/>
        </authorList>
    </citation>
    <scope>NUCLEOTIDE SEQUENCE [LARGE SCALE GENOMIC DNA]</scope>
    <source>
        <strain evidence="4">DSM 44743</strain>
    </source>
</reference>
<evidence type="ECO:0000313" key="4">
    <source>
        <dbReference type="Proteomes" id="UP001183390"/>
    </source>
</evidence>
<name>A0ABU2M743_9ACTN</name>
<keyword evidence="4" id="KW-1185">Reference proteome</keyword>
<evidence type="ECO:0000313" key="3">
    <source>
        <dbReference type="EMBL" id="MDT0328487.1"/>
    </source>
</evidence>
<evidence type="ECO:0000259" key="2">
    <source>
        <dbReference type="Pfam" id="PF04149"/>
    </source>
</evidence>
<comment type="caution">
    <text evidence="3">The sequence shown here is derived from an EMBL/GenBank/DDBJ whole genome shotgun (WGS) entry which is preliminary data.</text>
</comment>
<evidence type="ECO:0000256" key="1">
    <source>
        <dbReference type="SAM" id="MobiDB-lite"/>
    </source>
</evidence>
<sequence length="68" mass="7093">MKLTYTQGRKSLPVGKRVKSERSKNVTNCATALLDTTGVVEMGDTRNPGAALVFSAGAWAALRVGVAA</sequence>
<dbReference type="Proteomes" id="UP001183390">
    <property type="component" value="Unassembled WGS sequence"/>
</dbReference>
<feature type="domain" description="DUF397" evidence="2">
    <location>
        <begin position="19"/>
        <end position="66"/>
    </location>
</feature>
<dbReference type="EMBL" id="JAVREP010000004">
    <property type="protein sequence ID" value="MDT0328487.1"/>
    <property type="molecule type" value="Genomic_DNA"/>
</dbReference>
<dbReference type="RefSeq" id="WP_311511201.1">
    <property type="nucleotide sequence ID" value="NZ_JAVREP010000004.1"/>
</dbReference>
<gene>
    <name evidence="3" type="ORF">RM479_08680</name>
</gene>
<dbReference type="Pfam" id="PF04149">
    <property type="entry name" value="DUF397"/>
    <property type="match status" value="1"/>
</dbReference>
<accession>A0ABU2M743</accession>
<feature type="region of interest" description="Disordered" evidence="1">
    <location>
        <begin position="1"/>
        <end position="20"/>
    </location>
</feature>
<protein>
    <submittedName>
        <fullName evidence="3">DUF397 domain-containing protein</fullName>
    </submittedName>
</protein>
<dbReference type="InterPro" id="IPR007278">
    <property type="entry name" value="DUF397"/>
</dbReference>